<name>G8JR59_ERECY</name>
<evidence type="ECO:0000256" key="9">
    <source>
        <dbReference type="SAM" id="MobiDB-lite"/>
    </source>
</evidence>
<dbReference type="OMA" id="PFQIHPN"/>
<keyword evidence="4 8" id="KW-0805">Transcription regulation</keyword>
<dbReference type="GO" id="GO:0060261">
    <property type="term" value="P:positive regulation of transcription initiation by RNA polymerase II"/>
    <property type="evidence" value="ECO:0007669"/>
    <property type="project" value="EnsemblFungi"/>
</dbReference>
<dbReference type="eggNOG" id="ENOG502RXM0">
    <property type="taxonomic scope" value="Eukaryota"/>
</dbReference>
<dbReference type="GO" id="GO:0003712">
    <property type="term" value="F:transcription coregulator activity"/>
    <property type="evidence" value="ECO:0007669"/>
    <property type="project" value="InterPro"/>
</dbReference>
<evidence type="ECO:0000313" key="11">
    <source>
        <dbReference type="Proteomes" id="UP000006790"/>
    </source>
</evidence>
<dbReference type="HOGENOM" id="CLU_071875_0_0_1"/>
<evidence type="ECO:0000256" key="6">
    <source>
        <dbReference type="ARBA" id="ARBA00023242"/>
    </source>
</evidence>
<proteinExistence type="inferred from homology"/>
<dbReference type="FunCoup" id="G8JR59">
    <property type="interactions" value="267"/>
</dbReference>
<dbReference type="OrthoDB" id="1929813at2759"/>
<dbReference type="KEGG" id="erc:Ecym_3124"/>
<evidence type="ECO:0000256" key="1">
    <source>
        <dbReference type="ARBA" id="ARBA00004123"/>
    </source>
</evidence>
<organism evidence="10 11">
    <name type="scientific">Eremothecium cymbalariae (strain CBS 270.75 / DBVPG 7215 / KCTC 17166 / NRRL Y-17582)</name>
    <name type="common">Yeast</name>
    <dbReference type="NCBI Taxonomy" id="931890"/>
    <lineage>
        <taxon>Eukaryota</taxon>
        <taxon>Fungi</taxon>
        <taxon>Dikarya</taxon>
        <taxon>Ascomycota</taxon>
        <taxon>Saccharomycotina</taxon>
        <taxon>Saccharomycetes</taxon>
        <taxon>Saccharomycetales</taxon>
        <taxon>Saccharomycetaceae</taxon>
        <taxon>Eremothecium</taxon>
    </lineage>
</organism>
<evidence type="ECO:0000256" key="7">
    <source>
        <dbReference type="ARBA" id="ARBA00031257"/>
    </source>
</evidence>
<comment type="subunit">
    <text evidence="8">Component of the Mediator complex.</text>
</comment>
<keyword evidence="11" id="KW-1185">Reference proteome</keyword>
<feature type="compositionally biased region" description="Polar residues" evidence="9">
    <location>
        <begin position="241"/>
        <end position="251"/>
    </location>
</feature>
<dbReference type="GO" id="GO:0000979">
    <property type="term" value="F:RNA polymerase II core promoter sequence-specific DNA binding"/>
    <property type="evidence" value="ECO:0007669"/>
    <property type="project" value="EnsemblFungi"/>
</dbReference>
<dbReference type="InParanoid" id="G8JR59"/>
<dbReference type="InterPro" id="IPR019258">
    <property type="entry name" value="Mediator_Med4"/>
</dbReference>
<dbReference type="Proteomes" id="UP000006790">
    <property type="component" value="Chromosome 3"/>
</dbReference>
<dbReference type="RefSeq" id="XP_003645445.1">
    <property type="nucleotide sequence ID" value="XM_003645397.1"/>
</dbReference>
<keyword evidence="8" id="KW-0010">Activator</keyword>
<dbReference type="GeneID" id="11470901"/>
<evidence type="ECO:0000256" key="5">
    <source>
        <dbReference type="ARBA" id="ARBA00023163"/>
    </source>
</evidence>
<dbReference type="GO" id="GO:0070847">
    <property type="term" value="C:core mediator complex"/>
    <property type="evidence" value="ECO:0007669"/>
    <property type="project" value="EnsemblFungi"/>
</dbReference>
<evidence type="ECO:0000313" key="10">
    <source>
        <dbReference type="EMBL" id="AET38628.1"/>
    </source>
</evidence>
<gene>
    <name evidence="8" type="primary">MED4</name>
    <name evidence="10" type="ordered locus">Ecym_3124</name>
</gene>
<comment type="subcellular location">
    <subcellularLocation>
        <location evidence="1 8">Nucleus</location>
    </subcellularLocation>
</comment>
<dbReference type="GO" id="GO:0016592">
    <property type="term" value="C:mediator complex"/>
    <property type="evidence" value="ECO:0007669"/>
    <property type="project" value="InterPro"/>
</dbReference>
<dbReference type="EMBL" id="CP002499">
    <property type="protein sequence ID" value="AET38628.1"/>
    <property type="molecule type" value="Genomic_DNA"/>
</dbReference>
<keyword evidence="6 8" id="KW-0539">Nucleus</keyword>
<evidence type="ECO:0000256" key="8">
    <source>
        <dbReference type="RuleBase" id="RU364141"/>
    </source>
</evidence>
<sequence length="274" mass="31114">MNSSSSLHLSQQDSNNDELNHVQQVTLYKDLCQFEEDLQKLVVSVDKFSPDLQAAQDLINSDLKLYSTLEQLPLYDSIDIQLKQLDNESQEIDERTGKILSILDKCYNNLNKLPMVEQVEFEMKMMKKQKEKIKSGVLLEYAMKLAKFTRVPPTFNKDAIGPNNFIWPAEDAIRRGMLAMASLKSEELTRIPVELNSEEPQEPPQKGQSQEEDEVTPTHSSDTPSSKPDSKSESFEFTGKAKNQQSTQYSETGAHEEADGSIDLDLDLFNPDEF</sequence>
<dbReference type="PANTHER" id="PTHR13208">
    <property type="entry name" value="MEDIATOR OF RNA POLYMERASE II TRANSCRIPTION SUBUNIT 4"/>
    <property type="match status" value="1"/>
</dbReference>
<comment type="function">
    <text evidence="8">Component of the Mediator complex, a coactivator involved in the regulated transcription of nearly all RNA polymerase II-dependent genes. Mediator functions as a bridge to convey information from gene-specific regulatory proteins to the basal RNA polymerase II transcription machinery. Mediator is recruited to promoters by direct interactions with regulatory proteins and serves as a scaffold for the assembly of a functional preinitiation complex with RNA polymerase II and the general transcription factors.</text>
</comment>
<evidence type="ECO:0000256" key="4">
    <source>
        <dbReference type="ARBA" id="ARBA00023015"/>
    </source>
</evidence>
<dbReference type="Pfam" id="PF10018">
    <property type="entry name" value="Med4"/>
    <property type="match status" value="1"/>
</dbReference>
<dbReference type="GO" id="GO:0051123">
    <property type="term" value="P:RNA polymerase II preinitiation complex assembly"/>
    <property type="evidence" value="ECO:0007669"/>
    <property type="project" value="EnsemblFungi"/>
</dbReference>
<feature type="region of interest" description="Disordered" evidence="9">
    <location>
        <begin position="194"/>
        <end position="274"/>
    </location>
</feature>
<comment type="similarity">
    <text evidence="2 8">Belongs to the Mediator complex subunit 4 family.</text>
</comment>
<protein>
    <recommendedName>
        <fullName evidence="3 8">Mediator of RNA polymerase II transcription subunit 4</fullName>
    </recommendedName>
    <alternativeName>
        <fullName evidence="7 8">Mediator complex subunit 4</fullName>
    </alternativeName>
</protein>
<evidence type="ECO:0000256" key="3">
    <source>
        <dbReference type="ARBA" id="ARBA00020629"/>
    </source>
</evidence>
<reference evidence="11" key="1">
    <citation type="journal article" date="2012" name="G3 (Bethesda)">
        <title>Pichia sorbitophila, an interspecies yeast hybrid reveals early steps of genome resolution following polyploidization.</title>
        <authorList>
            <person name="Leh Louis V."/>
            <person name="Despons L."/>
            <person name="Friedrich A."/>
            <person name="Martin T."/>
            <person name="Durrens P."/>
            <person name="Casaregola S."/>
            <person name="Neuveglise C."/>
            <person name="Fairhead C."/>
            <person name="Marck C."/>
            <person name="Cruz J.A."/>
            <person name="Straub M.L."/>
            <person name="Kugler V."/>
            <person name="Sacerdot C."/>
            <person name="Uzunov Z."/>
            <person name="Thierry A."/>
            <person name="Weiss S."/>
            <person name="Bleykasten C."/>
            <person name="De Montigny J."/>
            <person name="Jacques N."/>
            <person name="Jung P."/>
            <person name="Lemaire M."/>
            <person name="Mallet S."/>
            <person name="Morel G."/>
            <person name="Richard G.F."/>
            <person name="Sarkar A."/>
            <person name="Savel G."/>
            <person name="Schacherer J."/>
            <person name="Seret M.L."/>
            <person name="Talla E."/>
            <person name="Samson G."/>
            <person name="Jubin C."/>
            <person name="Poulain J."/>
            <person name="Vacherie B."/>
            <person name="Barbe V."/>
            <person name="Pelletier E."/>
            <person name="Sherman D.J."/>
            <person name="Westhof E."/>
            <person name="Weissenbach J."/>
            <person name="Baret P.V."/>
            <person name="Wincker P."/>
            <person name="Gaillardin C."/>
            <person name="Dujon B."/>
            <person name="Souciet J.L."/>
        </authorList>
    </citation>
    <scope>NUCLEOTIDE SEQUENCE [LARGE SCALE GENOMIC DNA]</scope>
    <source>
        <strain evidence="11">CBS 270.75 / DBVPG 7215 / KCTC 17166 / NRRL Y-17582</strain>
    </source>
</reference>
<dbReference type="GO" id="GO:0034605">
    <property type="term" value="P:cellular response to heat"/>
    <property type="evidence" value="ECO:0007669"/>
    <property type="project" value="EnsemblFungi"/>
</dbReference>
<dbReference type="STRING" id="931890.G8JR59"/>
<keyword evidence="5 8" id="KW-0804">Transcription</keyword>
<accession>G8JR59</accession>
<evidence type="ECO:0000256" key="2">
    <source>
        <dbReference type="ARBA" id="ARBA00009626"/>
    </source>
</evidence>
<dbReference type="PANTHER" id="PTHR13208:SF2">
    <property type="entry name" value="MEDIATOR OF RNA POLYMERASE II TRANSCRIPTION SUBUNIT 4"/>
    <property type="match status" value="1"/>
</dbReference>
<dbReference type="AlphaFoldDB" id="G8JR59"/>
<feature type="compositionally biased region" description="Acidic residues" evidence="9">
    <location>
        <begin position="259"/>
        <end position="274"/>
    </location>
</feature>
<dbReference type="GO" id="GO:0032968">
    <property type="term" value="P:positive regulation of transcription elongation by RNA polymerase II"/>
    <property type="evidence" value="ECO:0007669"/>
    <property type="project" value="EnsemblFungi"/>
</dbReference>